<comment type="caution">
    <text evidence="2">The sequence shown here is derived from an EMBL/GenBank/DDBJ whole genome shotgun (WGS) entry which is preliminary data.</text>
</comment>
<dbReference type="Proteomes" id="UP000320813">
    <property type="component" value="Unassembled WGS sequence"/>
</dbReference>
<reference evidence="2 3" key="1">
    <citation type="submission" date="2019-01" db="EMBL/GenBank/DDBJ databases">
        <title>Insights into ecological role of a new deltaproteobacterial order Candidatus Sinidesulfobacterales (Sva0485) by metagenomics and metatranscriptomics.</title>
        <authorList>
            <person name="Tan S."/>
            <person name="Liu J."/>
            <person name="Fang Y."/>
            <person name="Hedlund B.P."/>
            <person name="Lian Z.H."/>
            <person name="Huang L.Y."/>
            <person name="Li J.T."/>
            <person name="Huang L.N."/>
            <person name="Li W.J."/>
            <person name="Jiang H.C."/>
            <person name="Dong H.L."/>
            <person name="Shu W.S."/>
        </authorList>
    </citation>
    <scope>NUCLEOTIDE SEQUENCE [LARGE SCALE GENOMIC DNA]</scope>
    <source>
        <strain evidence="2">AP3</strain>
    </source>
</reference>
<feature type="transmembrane region" description="Helical" evidence="1">
    <location>
        <begin position="73"/>
        <end position="89"/>
    </location>
</feature>
<protein>
    <submittedName>
        <fullName evidence="2">Uncharacterized protein</fullName>
    </submittedName>
</protein>
<dbReference type="EMBL" id="SGBD01000003">
    <property type="protein sequence ID" value="RZD14270.1"/>
    <property type="molecule type" value="Genomic_DNA"/>
</dbReference>
<keyword evidence="1" id="KW-1133">Transmembrane helix</keyword>
<name>A0A519BAF6_9DELT</name>
<evidence type="ECO:0000313" key="3">
    <source>
        <dbReference type="Proteomes" id="UP000320813"/>
    </source>
</evidence>
<evidence type="ECO:0000256" key="1">
    <source>
        <dbReference type="SAM" id="Phobius"/>
    </source>
</evidence>
<accession>A0A519BAF6</accession>
<evidence type="ECO:0000313" key="2">
    <source>
        <dbReference type="EMBL" id="RZD14270.1"/>
    </source>
</evidence>
<keyword evidence="1" id="KW-0472">Membrane</keyword>
<dbReference type="AlphaFoldDB" id="A0A519BAF6"/>
<gene>
    <name evidence="2" type="ORF">EVJ47_06265</name>
</gene>
<keyword evidence="1" id="KW-0812">Transmembrane</keyword>
<feature type="transmembrane region" description="Helical" evidence="1">
    <location>
        <begin position="95"/>
        <end position="113"/>
    </location>
</feature>
<organism evidence="2 3">
    <name type="scientific">Candidatus Acidulodesulfobacterium ferriphilum</name>
    <dbReference type="NCBI Taxonomy" id="2597223"/>
    <lineage>
        <taxon>Bacteria</taxon>
        <taxon>Deltaproteobacteria</taxon>
        <taxon>Candidatus Acidulodesulfobacterales</taxon>
        <taxon>Candidatus Acidulodesulfobacterium</taxon>
    </lineage>
</organism>
<feature type="transmembrane region" description="Helical" evidence="1">
    <location>
        <begin position="34"/>
        <end position="53"/>
    </location>
</feature>
<sequence length="130" mass="15082">MRNNIAFLIINLIGAVFAVDLIVRVSNGYVGFGFQWLGIIVVVLYSLWIRYFIRENILNKIKFFKYGGISRPYMAAAMFFLFVAMIFDLSGKERVANGFAIIVYYFLIETVIIEMINIRKKENTEEKEDA</sequence>
<proteinExistence type="predicted"/>